<dbReference type="SMART" id="SM00834">
    <property type="entry name" value="CxxC_CXXC_SSSS"/>
    <property type="match status" value="1"/>
</dbReference>
<protein>
    <submittedName>
        <fullName evidence="3">Unannotated protein</fullName>
    </submittedName>
</protein>
<organism evidence="3">
    <name type="scientific">freshwater metagenome</name>
    <dbReference type="NCBI Taxonomy" id="449393"/>
    <lineage>
        <taxon>unclassified sequences</taxon>
        <taxon>metagenomes</taxon>
        <taxon>ecological metagenomes</taxon>
    </lineage>
</organism>
<name>A0A6J6T0C7_9ZZZZ</name>
<gene>
    <name evidence="2" type="ORF">UFOPK1358_01191</name>
    <name evidence="3" type="ORF">UFOPK2766_00996</name>
</gene>
<dbReference type="NCBIfam" id="TIGR02605">
    <property type="entry name" value="CxxC_CxxC_SSSS"/>
    <property type="match status" value="1"/>
</dbReference>
<evidence type="ECO:0000313" key="2">
    <source>
        <dbReference type="EMBL" id="CAB4544035.1"/>
    </source>
</evidence>
<dbReference type="InterPro" id="IPR013429">
    <property type="entry name" value="Regulatory_FmdB_Zinc_ribbon"/>
</dbReference>
<evidence type="ECO:0000259" key="1">
    <source>
        <dbReference type="SMART" id="SM00834"/>
    </source>
</evidence>
<dbReference type="AlphaFoldDB" id="A0A6J6T0C7"/>
<dbReference type="Pfam" id="PF09723">
    <property type="entry name" value="Zn_ribbon_8"/>
    <property type="match status" value="1"/>
</dbReference>
<evidence type="ECO:0000313" key="3">
    <source>
        <dbReference type="EMBL" id="CAB4740403.1"/>
    </source>
</evidence>
<proteinExistence type="predicted"/>
<reference evidence="3" key="1">
    <citation type="submission" date="2020-05" db="EMBL/GenBank/DDBJ databases">
        <authorList>
            <person name="Chiriac C."/>
            <person name="Salcher M."/>
            <person name="Ghai R."/>
            <person name="Kavagutti S V."/>
        </authorList>
    </citation>
    <scope>NUCLEOTIDE SEQUENCE</scope>
</reference>
<feature type="domain" description="Putative regulatory protein FmdB zinc ribbon" evidence="1">
    <location>
        <begin position="1"/>
        <end position="42"/>
    </location>
</feature>
<dbReference type="EMBL" id="CAEZSF010000116">
    <property type="protein sequence ID" value="CAB4544035.1"/>
    <property type="molecule type" value="Genomic_DNA"/>
</dbReference>
<sequence>MPTYEFRCVTCETVFEDRRSMAAADDPATCPEGHVGAKRLLSVFAATSGGGDYLRAAPSSSAPSHSGGCCGGGCH</sequence>
<dbReference type="EMBL" id="CAEZYU010000038">
    <property type="protein sequence ID" value="CAB4740403.1"/>
    <property type="molecule type" value="Genomic_DNA"/>
</dbReference>
<accession>A0A6J6T0C7</accession>